<evidence type="ECO:0000259" key="2">
    <source>
        <dbReference type="Pfam" id="PF14238"/>
    </source>
</evidence>
<organism evidence="3 4">
    <name type="scientific">Kineobactrum sediminis</name>
    <dbReference type="NCBI Taxonomy" id="1905677"/>
    <lineage>
        <taxon>Bacteria</taxon>
        <taxon>Pseudomonadati</taxon>
        <taxon>Pseudomonadota</taxon>
        <taxon>Gammaproteobacteria</taxon>
        <taxon>Cellvibrionales</taxon>
        <taxon>Halieaceae</taxon>
        <taxon>Kineobactrum</taxon>
    </lineage>
</organism>
<proteinExistence type="predicted"/>
<feature type="domain" description="DUF4340" evidence="2">
    <location>
        <begin position="68"/>
        <end position="232"/>
    </location>
</feature>
<dbReference type="Proteomes" id="UP000234845">
    <property type="component" value="Unassembled WGS sequence"/>
</dbReference>
<evidence type="ECO:0000256" key="1">
    <source>
        <dbReference type="SAM" id="Phobius"/>
    </source>
</evidence>
<dbReference type="RefSeq" id="WP_101520268.1">
    <property type="nucleotide sequence ID" value="NZ_PKLZ01000002.1"/>
</dbReference>
<accession>A0A2N5Y5C0</accession>
<evidence type="ECO:0000313" key="3">
    <source>
        <dbReference type="EMBL" id="PLW83587.1"/>
    </source>
</evidence>
<keyword evidence="1" id="KW-0812">Transmembrane</keyword>
<dbReference type="OrthoDB" id="5431982at2"/>
<keyword evidence="1" id="KW-0472">Membrane</keyword>
<gene>
    <name evidence="3" type="ORF">CWI75_04340</name>
</gene>
<protein>
    <recommendedName>
        <fullName evidence="2">DUF4340 domain-containing protein</fullName>
    </recommendedName>
</protein>
<name>A0A2N5Y5C0_9GAMM</name>
<keyword evidence="1" id="KW-1133">Transmembrane helix</keyword>
<dbReference type="Pfam" id="PF14238">
    <property type="entry name" value="DUF4340"/>
    <property type="match status" value="1"/>
</dbReference>
<evidence type="ECO:0000313" key="4">
    <source>
        <dbReference type="Proteomes" id="UP000234845"/>
    </source>
</evidence>
<feature type="transmembrane region" description="Helical" evidence="1">
    <location>
        <begin position="7"/>
        <end position="24"/>
    </location>
</feature>
<comment type="caution">
    <text evidence="3">The sequence shown here is derived from an EMBL/GenBank/DDBJ whole genome shotgun (WGS) entry which is preliminary data.</text>
</comment>
<dbReference type="InterPro" id="IPR025641">
    <property type="entry name" value="DUF4340"/>
</dbReference>
<sequence length="306" mass="33793">MNRIIRALLVILAIQCFITAVVYWPEHGVTAEVSGNQLMSLPAETITGIRIMDPQGNEAVIARSDNGWRIPALGGGLPANTEQVKHLLKTLGQAREGQAVASSIAARQRFEVASYSYRRRLTLMTGTGQQEIIYLGTAPTFRRVHARNATADPVYSIRFNSFDSPAQDAAWLDPWLLQIPEPRGIRGPGFTLHRTRAGSWEAPSGAQPEPRELEALLVSLANLQLTGIANAAQQLRLSALEPSLMLQVDLADDSTQRLDFFALEDDHFIRDSRYDLFFAISAYDFDRLNSLDSASLNGEPPVPQQQ</sequence>
<reference evidence="4" key="1">
    <citation type="submission" date="2017-11" db="EMBL/GenBank/DDBJ databases">
        <title>The draft genome sequence of Chromatocurvus sp. F02.</title>
        <authorList>
            <person name="Du Z.-J."/>
            <person name="Chang Y.-Q."/>
        </authorList>
    </citation>
    <scope>NUCLEOTIDE SEQUENCE [LARGE SCALE GENOMIC DNA]</scope>
    <source>
        <strain evidence="4">F02</strain>
    </source>
</reference>
<dbReference type="EMBL" id="PKLZ01000002">
    <property type="protein sequence ID" value="PLW83587.1"/>
    <property type="molecule type" value="Genomic_DNA"/>
</dbReference>
<dbReference type="AlphaFoldDB" id="A0A2N5Y5C0"/>
<keyword evidence="4" id="KW-1185">Reference proteome</keyword>